<dbReference type="Proteomes" id="UP000050929">
    <property type="component" value="Unassembled WGS sequence"/>
</dbReference>
<dbReference type="Gene3D" id="3.40.1440.10">
    <property type="entry name" value="GIY-YIG endonuclease"/>
    <property type="match status" value="1"/>
</dbReference>
<protein>
    <recommendedName>
        <fullName evidence="2">GIY-YIG domain-containing protein</fullName>
    </recommendedName>
</protein>
<organism evidence="3 4">
    <name type="scientific">Companilactobacillus tucceti DSM 20183</name>
    <dbReference type="NCBI Taxonomy" id="1423811"/>
    <lineage>
        <taxon>Bacteria</taxon>
        <taxon>Bacillati</taxon>
        <taxon>Bacillota</taxon>
        <taxon>Bacilli</taxon>
        <taxon>Lactobacillales</taxon>
        <taxon>Lactobacillaceae</taxon>
        <taxon>Companilactobacillus</taxon>
    </lineage>
</organism>
<accession>A0A0R1J2Z2</accession>
<dbReference type="EMBL" id="AZDG01000001">
    <property type="protein sequence ID" value="KRK65686.1"/>
    <property type="molecule type" value="Genomic_DNA"/>
</dbReference>
<proteinExistence type="inferred from homology"/>
<evidence type="ECO:0000313" key="4">
    <source>
        <dbReference type="Proteomes" id="UP000050929"/>
    </source>
</evidence>
<dbReference type="SMART" id="SM00465">
    <property type="entry name" value="GIYc"/>
    <property type="match status" value="1"/>
</dbReference>
<keyword evidence="4" id="KW-1185">Reference proteome</keyword>
<dbReference type="Pfam" id="PF01541">
    <property type="entry name" value="GIY-YIG"/>
    <property type="match status" value="1"/>
</dbReference>
<evidence type="ECO:0000313" key="3">
    <source>
        <dbReference type="EMBL" id="KRK65686.1"/>
    </source>
</evidence>
<feature type="domain" description="GIY-YIG" evidence="2">
    <location>
        <begin position="3"/>
        <end position="78"/>
    </location>
</feature>
<dbReference type="InterPro" id="IPR050190">
    <property type="entry name" value="UPF0213_domain"/>
</dbReference>
<dbReference type="CDD" id="cd10456">
    <property type="entry name" value="GIY-YIG_UPF0213"/>
    <property type="match status" value="1"/>
</dbReference>
<comment type="similarity">
    <text evidence="1">Belongs to the UPF0213 family.</text>
</comment>
<dbReference type="OrthoDB" id="9807770at2"/>
<name>A0A0R1J2Z2_9LACO</name>
<evidence type="ECO:0000259" key="2">
    <source>
        <dbReference type="PROSITE" id="PS50164"/>
    </source>
</evidence>
<dbReference type="PANTHER" id="PTHR34477">
    <property type="entry name" value="UPF0213 PROTEIN YHBQ"/>
    <property type="match status" value="1"/>
</dbReference>
<dbReference type="AlphaFoldDB" id="A0A0R1J2Z2"/>
<dbReference type="PROSITE" id="PS50164">
    <property type="entry name" value="GIY_YIG"/>
    <property type="match status" value="1"/>
</dbReference>
<dbReference type="PATRIC" id="fig|1423811.3.peg.129"/>
<gene>
    <name evidence="3" type="ORF">FC72_GL000130</name>
</gene>
<dbReference type="InterPro" id="IPR000305">
    <property type="entry name" value="GIY-YIG_endonuc"/>
</dbReference>
<dbReference type="STRING" id="1423811.FC72_GL000130"/>
<dbReference type="SUPFAM" id="SSF82771">
    <property type="entry name" value="GIY-YIG endonuclease"/>
    <property type="match status" value="1"/>
</dbReference>
<reference evidence="3 4" key="1">
    <citation type="journal article" date="2015" name="Genome Announc.">
        <title>Expanding the biotechnology potential of lactobacilli through comparative genomics of 213 strains and associated genera.</title>
        <authorList>
            <person name="Sun Z."/>
            <person name="Harris H.M."/>
            <person name="McCann A."/>
            <person name="Guo C."/>
            <person name="Argimon S."/>
            <person name="Zhang W."/>
            <person name="Yang X."/>
            <person name="Jeffery I.B."/>
            <person name="Cooney J.C."/>
            <person name="Kagawa T.F."/>
            <person name="Liu W."/>
            <person name="Song Y."/>
            <person name="Salvetti E."/>
            <person name="Wrobel A."/>
            <person name="Rasinkangas P."/>
            <person name="Parkhill J."/>
            <person name="Rea M.C."/>
            <person name="O'Sullivan O."/>
            <person name="Ritari J."/>
            <person name="Douillard F.P."/>
            <person name="Paul Ross R."/>
            <person name="Yang R."/>
            <person name="Briner A.E."/>
            <person name="Felis G.E."/>
            <person name="de Vos W.M."/>
            <person name="Barrangou R."/>
            <person name="Klaenhammer T.R."/>
            <person name="Caufield P.W."/>
            <person name="Cui Y."/>
            <person name="Zhang H."/>
            <person name="O'Toole P.W."/>
        </authorList>
    </citation>
    <scope>NUCLEOTIDE SEQUENCE [LARGE SCALE GENOMIC DNA]</scope>
    <source>
        <strain evidence="3 4">DSM 20183</strain>
    </source>
</reference>
<dbReference type="RefSeq" id="WP_057763715.1">
    <property type="nucleotide sequence ID" value="NZ_AZDG01000001.1"/>
</dbReference>
<dbReference type="PANTHER" id="PTHR34477:SF1">
    <property type="entry name" value="UPF0213 PROTEIN YHBQ"/>
    <property type="match status" value="1"/>
</dbReference>
<dbReference type="InterPro" id="IPR035901">
    <property type="entry name" value="GIY-YIG_endonuc_sf"/>
</dbReference>
<sequence length="93" mass="10916">MDNNYYVYILLCADSTFYIGTSNNVEKRVKTHNLGKGAKYTKVRRPVKLLYTETLPNKSEALKREIELKKFTRAKKEKLLSNAGINWRNYLIK</sequence>
<comment type="caution">
    <text evidence="3">The sequence shown here is derived from an EMBL/GenBank/DDBJ whole genome shotgun (WGS) entry which is preliminary data.</text>
</comment>
<evidence type="ECO:0000256" key="1">
    <source>
        <dbReference type="ARBA" id="ARBA00007435"/>
    </source>
</evidence>